<dbReference type="GO" id="GO:0042545">
    <property type="term" value="P:cell wall modification"/>
    <property type="evidence" value="ECO:0007669"/>
    <property type="project" value="InterPro"/>
</dbReference>
<dbReference type="EC" id="3.1.1.11" evidence="4"/>
<dbReference type="InterPro" id="IPR035513">
    <property type="entry name" value="Invertase/methylesterase_inhib"/>
</dbReference>
<feature type="domain" description="Pectinesterase inhibitor" evidence="10">
    <location>
        <begin position="482"/>
        <end position="643"/>
    </location>
</feature>
<comment type="similarity">
    <text evidence="2">In the N-terminal section; belongs to the PMEI family.</text>
</comment>
<evidence type="ECO:0000256" key="3">
    <source>
        <dbReference type="ARBA" id="ARBA00007786"/>
    </source>
</evidence>
<dbReference type="AlphaFoldDB" id="A0A8J5YQM1"/>
<dbReference type="Pfam" id="PF01095">
    <property type="entry name" value="Pectinesterase"/>
    <property type="match status" value="3"/>
</dbReference>
<evidence type="ECO:0000259" key="10">
    <source>
        <dbReference type="SMART" id="SM00856"/>
    </source>
</evidence>
<evidence type="ECO:0000256" key="8">
    <source>
        <dbReference type="ARBA" id="ARBA00023180"/>
    </source>
</evidence>
<dbReference type="InterPro" id="IPR018040">
    <property type="entry name" value="Pectinesterase_Tyr_AS"/>
</dbReference>
<keyword evidence="12" id="KW-1185">Reference proteome</keyword>
<evidence type="ECO:0000256" key="1">
    <source>
        <dbReference type="ARBA" id="ARBA00005184"/>
    </source>
</evidence>
<keyword evidence="7" id="KW-1015">Disulfide bond</keyword>
<dbReference type="GO" id="GO:0004857">
    <property type="term" value="F:enzyme inhibitor activity"/>
    <property type="evidence" value="ECO:0007669"/>
    <property type="project" value="InterPro"/>
</dbReference>
<dbReference type="InterPro" id="IPR000070">
    <property type="entry name" value="Pectinesterase_cat"/>
</dbReference>
<dbReference type="CDD" id="cd15798">
    <property type="entry name" value="PMEI-like_3"/>
    <property type="match status" value="2"/>
</dbReference>
<dbReference type="GO" id="GO:0030599">
    <property type="term" value="F:pectinesterase activity"/>
    <property type="evidence" value="ECO:0007669"/>
    <property type="project" value="UniProtKB-EC"/>
</dbReference>
<dbReference type="SMART" id="SM00856">
    <property type="entry name" value="PMEI"/>
    <property type="match status" value="2"/>
</dbReference>
<keyword evidence="9" id="KW-0472">Membrane</keyword>
<dbReference type="InterPro" id="IPR006501">
    <property type="entry name" value="Pectinesterase_inhib_dom"/>
</dbReference>
<evidence type="ECO:0000256" key="9">
    <source>
        <dbReference type="SAM" id="Phobius"/>
    </source>
</evidence>
<feature type="domain" description="Pectinesterase inhibitor" evidence="10">
    <location>
        <begin position="60"/>
        <end position="220"/>
    </location>
</feature>
<gene>
    <name evidence="11" type="ORF">CXB51_011980</name>
</gene>
<reference evidence="11 12" key="1">
    <citation type="journal article" date="2021" name="bioRxiv">
        <title>The Gossypium anomalum genome as a resource for cotton improvement and evolutionary analysis of hybrid incompatibility.</title>
        <authorList>
            <person name="Grover C.E."/>
            <person name="Yuan D."/>
            <person name="Arick M.A."/>
            <person name="Miller E.R."/>
            <person name="Hu G."/>
            <person name="Peterson D.G."/>
            <person name="Wendel J.F."/>
            <person name="Udall J.A."/>
        </authorList>
    </citation>
    <scope>NUCLEOTIDE SEQUENCE [LARGE SCALE GENOMIC DNA]</scope>
    <source>
        <strain evidence="11">JFW-Udall</strain>
        <tissue evidence="11">Leaf</tissue>
    </source>
</reference>
<evidence type="ECO:0000256" key="6">
    <source>
        <dbReference type="ARBA" id="ARBA00023085"/>
    </source>
</evidence>
<dbReference type="Pfam" id="PF04043">
    <property type="entry name" value="PMEI"/>
    <property type="match status" value="2"/>
</dbReference>
<dbReference type="InterPro" id="IPR011050">
    <property type="entry name" value="Pectin_lyase_fold/virulence"/>
</dbReference>
<comment type="similarity">
    <text evidence="3">In the C-terminal section; belongs to the pectinesterase family.</text>
</comment>
<accession>A0A8J5YQM1</accession>
<dbReference type="SUPFAM" id="SSF101148">
    <property type="entry name" value="Plant invertase/pectin methylesterase inhibitor"/>
    <property type="match status" value="2"/>
</dbReference>
<feature type="transmembrane region" description="Helical" evidence="9">
    <location>
        <begin position="27"/>
        <end position="48"/>
    </location>
</feature>
<keyword evidence="8" id="KW-0325">Glycoprotein</keyword>
<evidence type="ECO:0000313" key="12">
    <source>
        <dbReference type="Proteomes" id="UP000701853"/>
    </source>
</evidence>
<dbReference type="FunFam" id="1.20.140.40:FF:000010">
    <property type="entry name" value="Pectinesterase"/>
    <property type="match status" value="2"/>
</dbReference>
<keyword evidence="9" id="KW-0812">Transmembrane</keyword>
<evidence type="ECO:0000256" key="5">
    <source>
        <dbReference type="ARBA" id="ARBA00022801"/>
    </source>
</evidence>
<proteinExistence type="inferred from homology"/>
<evidence type="ECO:0000256" key="2">
    <source>
        <dbReference type="ARBA" id="ARBA00006027"/>
    </source>
</evidence>
<dbReference type="GO" id="GO:0045490">
    <property type="term" value="P:pectin catabolic process"/>
    <property type="evidence" value="ECO:0007669"/>
    <property type="project" value="UniProtKB-UniPathway"/>
</dbReference>
<feature type="transmembrane region" description="Helical" evidence="9">
    <location>
        <begin position="442"/>
        <end position="465"/>
    </location>
</feature>
<dbReference type="SUPFAM" id="SSF51126">
    <property type="entry name" value="Pectin lyase-like"/>
    <property type="match status" value="3"/>
</dbReference>
<dbReference type="Proteomes" id="UP000701853">
    <property type="component" value="Chromosome 5"/>
</dbReference>
<evidence type="ECO:0000256" key="4">
    <source>
        <dbReference type="ARBA" id="ARBA00013229"/>
    </source>
</evidence>
<sequence length="875" mass="95783">MSRIKETLSNISDSAKHISFTKKHKKVFLALFASLVIVAAIIGIVAGVSSRNNSDESDTSHHAIVKSACSGTFYPDLCFSAVTTVPAGTAKKVRSQKDVIELSLNITTTAVEHNYFKIKKLFARKDLTTREKTALHDCLETIDETLDELHEAVEDLHEYPNKKSLTQHADDLKTLMSAAMTNQETCLDGFSHEGADKKIREVLIDGEKYVEKMCSNALAMIKNMTDTDIANEMLLKSSNRKLKEDESGIAWPEWLSAGDRRLLQSSSVTPNVVVAADGSGNFKTVSEAVAKAPEKSSKRYIIRIKAGVYRENVEVPKKKSNIMFIGDGRTKTIITGSRNVVDGSTTFHSATNTGAGASTSARVKWGGYKVITSASEAQAFTPGRFIAGGSWLSSTGFPFALGLSIEERSYLFISLSNGFNQGYGKVDEAEERAFKRKTRRRLIILVISIIVLLAVIIGAVAGTLIHKRNNSSPDTASPTELTPAASLKAVCEVTQYPSSCFSSISSVTSSNATDPEILFKLSLKVVIDELSGLSQYPKKLQAETNNTQVKHALDVCGTVFDDALDRLNDSATSLEVGEGESLLSDSKIDDLKTWLSTVITDQETCLDALEELNSTNNFNATLFEELTAAMQNSSEYASNSLAIAAKILGLLTNFRIPIHRRLLGFQKAAPSEFPAWVSPTERRLLQESKPTPNVIVAKDGSGHFQTINEAVQLVGKKNQSRFVIYVKEGKYIENVNLDKHKWNVMIYGDGKTKTIISGSRNFKCTITPFGNLTANTYLGRPWKEFSTTVIMQSNIGAFLNPVGWREWVTNVDPPSTILYAEYQNTGPGSSVDQRVKWAGFRPTLSEADAGKFTVANFIQGEDWLPAATVAYEPAL</sequence>
<organism evidence="11 12">
    <name type="scientific">Gossypium anomalum</name>
    <dbReference type="NCBI Taxonomy" id="47600"/>
    <lineage>
        <taxon>Eukaryota</taxon>
        <taxon>Viridiplantae</taxon>
        <taxon>Streptophyta</taxon>
        <taxon>Embryophyta</taxon>
        <taxon>Tracheophyta</taxon>
        <taxon>Spermatophyta</taxon>
        <taxon>Magnoliopsida</taxon>
        <taxon>eudicotyledons</taxon>
        <taxon>Gunneridae</taxon>
        <taxon>Pentapetalae</taxon>
        <taxon>rosids</taxon>
        <taxon>malvids</taxon>
        <taxon>Malvales</taxon>
        <taxon>Malvaceae</taxon>
        <taxon>Malvoideae</taxon>
        <taxon>Gossypium</taxon>
    </lineage>
</organism>
<name>A0A8J5YQM1_9ROSI</name>
<dbReference type="NCBIfam" id="TIGR01614">
    <property type="entry name" value="PME_inhib"/>
    <property type="match status" value="2"/>
</dbReference>
<protein>
    <recommendedName>
        <fullName evidence="4">pectinesterase</fullName>
        <ecNumber evidence="4">3.1.1.11</ecNumber>
    </recommendedName>
</protein>
<dbReference type="UniPathway" id="UPA00545">
    <property type="reaction ID" value="UER00823"/>
</dbReference>
<dbReference type="OrthoDB" id="2019149at2759"/>
<dbReference type="Gene3D" id="2.160.20.10">
    <property type="entry name" value="Single-stranded right-handed beta-helix, Pectin lyase-like"/>
    <property type="match status" value="4"/>
</dbReference>
<keyword evidence="6" id="KW-0063">Aspartyl esterase</keyword>
<keyword evidence="5" id="KW-0378">Hydrolase</keyword>
<dbReference type="InterPro" id="IPR012334">
    <property type="entry name" value="Pectin_lyas_fold"/>
</dbReference>
<evidence type="ECO:0000256" key="7">
    <source>
        <dbReference type="ARBA" id="ARBA00023157"/>
    </source>
</evidence>
<dbReference type="PANTHER" id="PTHR31707">
    <property type="entry name" value="PECTINESTERASE"/>
    <property type="match status" value="1"/>
</dbReference>
<keyword evidence="9" id="KW-1133">Transmembrane helix</keyword>
<dbReference type="EMBL" id="JAHUZN010000005">
    <property type="protein sequence ID" value="KAG8494628.1"/>
    <property type="molecule type" value="Genomic_DNA"/>
</dbReference>
<dbReference type="Gene3D" id="1.20.140.40">
    <property type="entry name" value="Invertase/pectin methylesterase inhibitor family protein"/>
    <property type="match status" value="2"/>
</dbReference>
<comment type="pathway">
    <text evidence="1">Glycan metabolism; pectin degradation; 2-dehydro-3-deoxy-D-gluconate from pectin: step 1/5.</text>
</comment>
<evidence type="ECO:0000313" key="11">
    <source>
        <dbReference type="EMBL" id="KAG8494628.1"/>
    </source>
</evidence>
<comment type="caution">
    <text evidence="11">The sequence shown here is derived from an EMBL/GenBank/DDBJ whole genome shotgun (WGS) entry which is preliminary data.</text>
</comment>
<dbReference type="PROSITE" id="PS00800">
    <property type="entry name" value="PECTINESTERASE_1"/>
    <property type="match status" value="1"/>
</dbReference>